<dbReference type="GO" id="GO:0016301">
    <property type="term" value="F:kinase activity"/>
    <property type="evidence" value="ECO:0007669"/>
    <property type="project" value="UniProtKB-KW"/>
</dbReference>
<evidence type="ECO:0000313" key="5">
    <source>
        <dbReference type="Proteomes" id="UP000010729"/>
    </source>
</evidence>
<dbReference type="EMBL" id="ANPE02000172">
    <property type="protein sequence ID" value="EMY33496.1"/>
    <property type="molecule type" value="Genomic_DNA"/>
</dbReference>
<accession>N1USV1</accession>
<comment type="caution">
    <text evidence="4">The sequence shown here is derived from an EMBL/GenBank/DDBJ whole genome shotgun (WGS) entry which is preliminary data.</text>
</comment>
<keyword evidence="2" id="KW-0812">Transmembrane</keyword>
<organism evidence="4 5">
    <name type="scientific">Arthrobacter crystallopoietes BAB-32</name>
    <dbReference type="NCBI Taxonomy" id="1246476"/>
    <lineage>
        <taxon>Bacteria</taxon>
        <taxon>Bacillati</taxon>
        <taxon>Actinomycetota</taxon>
        <taxon>Actinomycetes</taxon>
        <taxon>Micrococcales</taxon>
        <taxon>Micrococcaceae</taxon>
        <taxon>Crystallibacter</taxon>
    </lineage>
</organism>
<protein>
    <submittedName>
        <fullName evidence="4">Serine/threonine-protein kinase PknA</fullName>
    </submittedName>
</protein>
<dbReference type="RefSeq" id="WP_005270366.1">
    <property type="nucleotide sequence ID" value="NZ_ANPE02000172.1"/>
</dbReference>
<feature type="domain" description="PASTA" evidence="3">
    <location>
        <begin position="102"/>
        <end position="167"/>
    </location>
</feature>
<feature type="non-terminal residue" evidence="4">
    <location>
        <position position="1"/>
    </location>
</feature>
<evidence type="ECO:0000313" key="4">
    <source>
        <dbReference type="EMBL" id="EMY33496.1"/>
    </source>
</evidence>
<dbReference type="Gene3D" id="3.30.10.20">
    <property type="match status" value="2"/>
</dbReference>
<dbReference type="CDD" id="cd06577">
    <property type="entry name" value="PASTA_pknB"/>
    <property type="match status" value="2"/>
</dbReference>
<dbReference type="Pfam" id="PF03793">
    <property type="entry name" value="PASTA"/>
    <property type="match status" value="2"/>
</dbReference>
<feature type="transmembrane region" description="Helical" evidence="2">
    <location>
        <begin position="34"/>
        <end position="55"/>
    </location>
</feature>
<feature type="region of interest" description="Disordered" evidence="1">
    <location>
        <begin position="195"/>
        <end position="258"/>
    </location>
</feature>
<dbReference type="InterPro" id="IPR005543">
    <property type="entry name" value="PASTA_dom"/>
</dbReference>
<dbReference type="OrthoDB" id="9762169at2"/>
<reference evidence="4 5" key="1">
    <citation type="journal article" date="2013" name="Genome Announc.">
        <title>Draft Genome Sequence of Arthrobacter crystallopoietes Strain BAB-32, Revealing Genes for Bioremediation.</title>
        <authorList>
            <person name="Joshi M.N."/>
            <person name="Pandit A.S."/>
            <person name="Sharma A."/>
            <person name="Pandya R.V."/>
            <person name="Desai S.M."/>
            <person name="Saxena A.K."/>
            <person name="Bagatharia S.B."/>
        </authorList>
    </citation>
    <scope>NUCLEOTIDE SEQUENCE [LARGE SCALE GENOMIC DNA]</scope>
    <source>
        <strain evidence="4 5">BAB-32</strain>
    </source>
</reference>
<sequence>RPLGAERAWTESDVDDEGEQAPPPAARPKKRSPWTWPFVGLILLVLFALLGAWLVPMLTAGEDPSETATATRTTRSASPTTTSASPTQTQETQTQTQTRPETPETVQLNPVRFQGRPFDEVRAELESLGFEVDGQQVEDNAAEGTVLDIFPSGAVERGATIRVTYSEGPGTIQVPGGLTGQEEQQVREALLSAGLVPQKSGEEPSDEPAGTVLRIDPGEGSEVPNGATVSYVVSSGPEETTEPAETPTLPTTGPDSEG</sequence>
<feature type="compositionally biased region" description="Low complexity" evidence="1">
    <location>
        <begin position="66"/>
        <end position="105"/>
    </location>
</feature>
<dbReference type="AlphaFoldDB" id="N1USV1"/>
<feature type="region of interest" description="Disordered" evidence="1">
    <location>
        <begin position="1"/>
        <end position="32"/>
    </location>
</feature>
<evidence type="ECO:0000256" key="2">
    <source>
        <dbReference type="SAM" id="Phobius"/>
    </source>
</evidence>
<name>N1USV1_9MICC</name>
<feature type="region of interest" description="Disordered" evidence="1">
    <location>
        <begin position="63"/>
        <end position="112"/>
    </location>
</feature>
<feature type="compositionally biased region" description="Low complexity" evidence="1">
    <location>
        <begin position="243"/>
        <end position="252"/>
    </location>
</feature>
<keyword evidence="4" id="KW-0418">Kinase</keyword>
<feature type="domain" description="PASTA" evidence="3">
    <location>
        <begin position="168"/>
        <end position="235"/>
    </location>
</feature>
<evidence type="ECO:0000259" key="3">
    <source>
        <dbReference type="PROSITE" id="PS51178"/>
    </source>
</evidence>
<gene>
    <name evidence="4" type="ORF">D477_014543</name>
</gene>
<dbReference type="PROSITE" id="PS51178">
    <property type="entry name" value="PASTA"/>
    <property type="match status" value="2"/>
</dbReference>
<evidence type="ECO:0000256" key="1">
    <source>
        <dbReference type="SAM" id="MobiDB-lite"/>
    </source>
</evidence>
<proteinExistence type="predicted"/>
<keyword evidence="4" id="KW-0808">Transferase</keyword>
<dbReference type="Proteomes" id="UP000010729">
    <property type="component" value="Unassembled WGS sequence"/>
</dbReference>
<keyword evidence="2" id="KW-0472">Membrane</keyword>
<dbReference type="SMART" id="SM00740">
    <property type="entry name" value="PASTA"/>
    <property type="match status" value="2"/>
</dbReference>
<keyword evidence="2" id="KW-1133">Transmembrane helix</keyword>
<keyword evidence="5" id="KW-1185">Reference proteome</keyword>